<feature type="compositionally biased region" description="Low complexity" evidence="4">
    <location>
        <begin position="399"/>
        <end position="409"/>
    </location>
</feature>
<evidence type="ECO:0000259" key="6">
    <source>
        <dbReference type="Pfam" id="PF00884"/>
    </source>
</evidence>
<keyword evidence="8" id="KW-1185">Reference proteome</keyword>
<accession>A0ABU9AVK7</accession>
<feature type="region of interest" description="Disordered" evidence="4">
    <location>
        <begin position="390"/>
        <end position="424"/>
    </location>
</feature>
<keyword evidence="1" id="KW-0479">Metal-binding</keyword>
<comment type="caution">
    <text evidence="7">The sequence shown here is derived from an EMBL/GenBank/DDBJ whole genome shotgun (WGS) entry which is preliminary data.</text>
</comment>
<dbReference type="InterPro" id="IPR000917">
    <property type="entry name" value="Sulfatase_N"/>
</dbReference>
<sequence length="474" mass="51321">MPIRFLAVLTCALAAVLCPVGAEEAVAAPSSKPNIVYFLVDDMGFADCGFNGGKDIKTPNIDALAAKGSTFGSYYVQPLCSTTRATLLTGRLPVHHGVYGALKPDSKGGLPLEERTLPQALKTAGYTTAICGKWHIGESTPEYRPMNRGFDHQYGIWYGQIDYFTHVRAGRVEWYRDDQPLKEEGYSTTLIGNEAVRLVKAQEEGKPLFLYVPFNGVHGPFQAPEKYKEPYKDLPPHRQTLAAMLSVVDESIGRVVAALGEKKMEENTIIIFSSDNGGVNPGDYTMNTPLRAGKATTYEGGVRSSAFVVYPGKIAAGKKIETPVHVSDWYPTLVKLTGADAKQALPVDGMDIWPLLTKGEPPARDALLLGSQPARIAVRMGDWKLIRFMGPQGPGAGRPNGPRAKARAGANGGGDAAEGKRGPRFELYNLAEDISEKNNLAEAKPEKVAEMRARLEQMVKGAKRNSAEGGDEEE</sequence>
<proteinExistence type="predicted"/>
<dbReference type="PANTHER" id="PTHR10342">
    <property type="entry name" value="ARYLSULFATASE"/>
    <property type="match status" value="1"/>
</dbReference>
<dbReference type="Pfam" id="PF00884">
    <property type="entry name" value="Sulfatase"/>
    <property type="match status" value="1"/>
</dbReference>
<dbReference type="EMBL" id="JBBUKT010000005">
    <property type="protein sequence ID" value="MEK7951789.1"/>
    <property type="molecule type" value="Genomic_DNA"/>
</dbReference>
<protein>
    <submittedName>
        <fullName evidence="7">Arylsulfatase</fullName>
    </submittedName>
</protein>
<evidence type="ECO:0000313" key="8">
    <source>
        <dbReference type="Proteomes" id="UP001371305"/>
    </source>
</evidence>
<dbReference type="SUPFAM" id="SSF53649">
    <property type="entry name" value="Alkaline phosphatase-like"/>
    <property type="match status" value="1"/>
</dbReference>
<keyword evidence="3" id="KW-0325">Glycoprotein</keyword>
<dbReference type="InterPro" id="IPR047115">
    <property type="entry name" value="ARSB"/>
</dbReference>
<evidence type="ECO:0000313" key="7">
    <source>
        <dbReference type="EMBL" id="MEK7951789.1"/>
    </source>
</evidence>
<evidence type="ECO:0000256" key="2">
    <source>
        <dbReference type="ARBA" id="ARBA00022837"/>
    </source>
</evidence>
<dbReference type="CDD" id="cd16029">
    <property type="entry name" value="4-S"/>
    <property type="match status" value="1"/>
</dbReference>
<dbReference type="Gene3D" id="3.30.1120.10">
    <property type="match status" value="1"/>
</dbReference>
<feature type="signal peptide" evidence="5">
    <location>
        <begin position="1"/>
        <end position="22"/>
    </location>
</feature>
<dbReference type="Gene3D" id="3.40.720.10">
    <property type="entry name" value="Alkaline Phosphatase, subunit A"/>
    <property type="match status" value="1"/>
</dbReference>
<evidence type="ECO:0000256" key="3">
    <source>
        <dbReference type="ARBA" id="ARBA00023180"/>
    </source>
</evidence>
<evidence type="ECO:0000256" key="5">
    <source>
        <dbReference type="SAM" id="SignalP"/>
    </source>
</evidence>
<feature type="chain" id="PRO_5045413210" evidence="5">
    <location>
        <begin position="23"/>
        <end position="474"/>
    </location>
</feature>
<name>A0ABU9AVK7_9BACT</name>
<keyword evidence="5" id="KW-0732">Signal</keyword>
<dbReference type="PANTHER" id="PTHR10342:SF274">
    <property type="entry name" value="ARYLSULFATASE B"/>
    <property type="match status" value="1"/>
</dbReference>
<organism evidence="7 8">
    <name type="scientific">Luteolibacter soli</name>
    <dbReference type="NCBI Taxonomy" id="3135280"/>
    <lineage>
        <taxon>Bacteria</taxon>
        <taxon>Pseudomonadati</taxon>
        <taxon>Verrucomicrobiota</taxon>
        <taxon>Verrucomicrobiia</taxon>
        <taxon>Verrucomicrobiales</taxon>
        <taxon>Verrucomicrobiaceae</taxon>
        <taxon>Luteolibacter</taxon>
    </lineage>
</organism>
<reference evidence="7 8" key="1">
    <citation type="submission" date="2024-04" db="EMBL/GenBank/DDBJ databases">
        <title>Luteolibacter sp. isolated from soil.</title>
        <authorList>
            <person name="An J."/>
        </authorList>
    </citation>
    <scope>NUCLEOTIDE SEQUENCE [LARGE SCALE GENOMIC DNA]</scope>
    <source>
        <strain evidence="7 8">Y139</strain>
    </source>
</reference>
<feature type="domain" description="Sulfatase N-terminal" evidence="6">
    <location>
        <begin position="33"/>
        <end position="339"/>
    </location>
</feature>
<evidence type="ECO:0000256" key="4">
    <source>
        <dbReference type="SAM" id="MobiDB-lite"/>
    </source>
</evidence>
<dbReference type="InterPro" id="IPR017850">
    <property type="entry name" value="Alkaline_phosphatase_core_sf"/>
</dbReference>
<evidence type="ECO:0000256" key="1">
    <source>
        <dbReference type="ARBA" id="ARBA00022723"/>
    </source>
</evidence>
<gene>
    <name evidence="7" type="ORF">WKV53_14825</name>
</gene>
<dbReference type="Proteomes" id="UP001371305">
    <property type="component" value="Unassembled WGS sequence"/>
</dbReference>
<dbReference type="RefSeq" id="WP_341405534.1">
    <property type="nucleotide sequence ID" value="NZ_JBBUKT010000005.1"/>
</dbReference>
<keyword evidence="2" id="KW-0106">Calcium</keyword>